<dbReference type="PANTHER" id="PTHR43098:SF5">
    <property type="entry name" value="DUAL-FUNCTIONAL MONOOXYGENASE_METHYLTRANSFERASE PSOF"/>
    <property type="match status" value="1"/>
</dbReference>
<proteinExistence type="predicted"/>
<gene>
    <name evidence="5" type="ORF">H2204_014503</name>
</gene>
<dbReference type="Pfam" id="PF00743">
    <property type="entry name" value="FMO-like"/>
    <property type="match status" value="1"/>
</dbReference>
<keyword evidence="3" id="KW-0521">NADP</keyword>
<evidence type="ECO:0000313" key="6">
    <source>
        <dbReference type="Proteomes" id="UP001172681"/>
    </source>
</evidence>
<dbReference type="InterPro" id="IPR020946">
    <property type="entry name" value="Flavin_mOase-like"/>
</dbReference>
<evidence type="ECO:0000256" key="3">
    <source>
        <dbReference type="ARBA" id="ARBA00022857"/>
    </source>
</evidence>
<keyword evidence="4" id="KW-0560">Oxidoreductase</keyword>
<evidence type="ECO:0000256" key="2">
    <source>
        <dbReference type="ARBA" id="ARBA00022827"/>
    </source>
</evidence>
<reference evidence="5" key="1">
    <citation type="submission" date="2022-10" db="EMBL/GenBank/DDBJ databases">
        <title>Culturing micro-colonial fungi from biological soil crusts in the Mojave desert and describing Neophaeococcomyces mojavensis, and introducing the new genera and species Taxawa tesnikishii.</title>
        <authorList>
            <person name="Kurbessoian T."/>
            <person name="Stajich J.E."/>
        </authorList>
    </citation>
    <scope>NUCLEOTIDE SEQUENCE</scope>
    <source>
        <strain evidence="5">TK_35</strain>
    </source>
</reference>
<keyword evidence="1" id="KW-0285">Flavoprotein</keyword>
<evidence type="ECO:0000313" key="5">
    <source>
        <dbReference type="EMBL" id="KAJ9614730.1"/>
    </source>
</evidence>
<dbReference type="GO" id="GO:0004499">
    <property type="term" value="F:N,N-dimethylaniline monooxygenase activity"/>
    <property type="evidence" value="ECO:0007669"/>
    <property type="project" value="InterPro"/>
</dbReference>
<dbReference type="InterPro" id="IPR036188">
    <property type="entry name" value="FAD/NAD-bd_sf"/>
</dbReference>
<organism evidence="5 6">
    <name type="scientific">Knufia peltigerae</name>
    <dbReference type="NCBI Taxonomy" id="1002370"/>
    <lineage>
        <taxon>Eukaryota</taxon>
        <taxon>Fungi</taxon>
        <taxon>Dikarya</taxon>
        <taxon>Ascomycota</taxon>
        <taxon>Pezizomycotina</taxon>
        <taxon>Eurotiomycetes</taxon>
        <taxon>Chaetothyriomycetidae</taxon>
        <taxon>Chaetothyriales</taxon>
        <taxon>Trichomeriaceae</taxon>
        <taxon>Knufia</taxon>
    </lineage>
</organism>
<evidence type="ECO:0000256" key="4">
    <source>
        <dbReference type="ARBA" id="ARBA00023002"/>
    </source>
</evidence>
<comment type="caution">
    <text evidence="5">The sequence shown here is derived from an EMBL/GenBank/DDBJ whole genome shotgun (WGS) entry which is preliminary data.</text>
</comment>
<dbReference type="InterPro" id="IPR050775">
    <property type="entry name" value="FAD-binding_Monooxygenases"/>
</dbReference>
<sequence>MQNSDVETELDALVVGSGFGGIYACFSLRKLGLNFACIEKAGDVGGTWYWNRYPGAMSDTHSHLYRFSFDEEDYKNYPFTHNYLYQAEILSYLEHVVERHDLRKYIQFNSEMRSAVFEEGSNRWRVTVHTGHVFVVRYLISAMGLLSQPVYPDIPGLHDFKGTLVHTATWKQDLDLRDKRVALIGTGSTGVQVTTKIASEVGSLSCFIRHPQYVVPAGYREFPAKQRDEINSNFSAYWDNVNRSMVAFGFEESTRSFASATPEERERVFEKLWDDGNGFWFMLGGFNDIATNPEANAFAADFVRRKIHEIVRDPEKARVLTPHDYYARRPICGNSYYEQFNRDNVHVVDVKENPITAVTGRGITTADGVEREFDAIILATGFDALDGNYTRLHIRGRRGETIKDHWSRSVTSFGGVMVSGFPNFFMVLGPQSPFANNPPVIETQVELIMAVIERSETLGKKTSSGHGQHAGVVEPTPEAESDWARRCEVGVEGSLFKKTSSWIFGANVAGKVFATRFFFPGLRPYREFIESSIREGWKGLVFT</sequence>
<protein>
    <recommendedName>
        <fullName evidence="7">Cyclohexanone monooxygenase</fullName>
    </recommendedName>
</protein>
<dbReference type="PANTHER" id="PTHR43098">
    <property type="entry name" value="L-ORNITHINE N(5)-MONOOXYGENASE-RELATED"/>
    <property type="match status" value="1"/>
</dbReference>
<dbReference type="SUPFAM" id="SSF51905">
    <property type="entry name" value="FAD/NAD(P)-binding domain"/>
    <property type="match status" value="2"/>
</dbReference>
<dbReference type="AlphaFoldDB" id="A0AA38XJT3"/>
<keyword evidence="6" id="KW-1185">Reference proteome</keyword>
<keyword evidence="2" id="KW-0274">FAD</keyword>
<dbReference type="GO" id="GO:0050660">
    <property type="term" value="F:flavin adenine dinucleotide binding"/>
    <property type="evidence" value="ECO:0007669"/>
    <property type="project" value="InterPro"/>
</dbReference>
<evidence type="ECO:0008006" key="7">
    <source>
        <dbReference type="Google" id="ProtNLM"/>
    </source>
</evidence>
<dbReference type="Gene3D" id="3.50.50.60">
    <property type="entry name" value="FAD/NAD(P)-binding domain"/>
    <property type="match status" value="2"/>
</dbReference>
<dbReference type="Proteomes" id="UP001172681">
    <property type="component" value="Unassembled WGS sequence"/>
</dbReference>
<dbReference type="GO" id="GO:0050661">
    <property type="term" value="F:NADP binding"/>
    <property type="evidence" value="ECO:0007669"/>
    <property type="project" value="InterPro"/>
</dbReference>
<dbReference type="EMBL" id="JAPDRN010000187">
    <property type="protein sequence ID" value="KAJ9614730.1"/>
    <property type="molecule type" value="Genomic_DNA"/>
</dbReference>
<accession>A0AA38XJT3</accession>
<evidence type="ECO:0000256" key="1">
    <source>
        <dbReference type="ARBA" id="ARBA00022630"/>
    </source>
</evidence>
<name>A0AA38XJT3_9EURO</name>